<dbReference type="InterPro" id="IPR019349">
    <property type="entry name" value="Ribosomal_mS35_mit"/>
</dbReference>
<dbReference type="AlphaFoldDB" id="A0A1B6E5A6"/>
<feature type="region of interest" description="Disordered" evidence="1">
    <location>
        <begin position="51"/>
        <end position="79"/>
    </location>
</feature>
<name>A0A1B6E5A6_9HEMI</name>
<accession>A0A1B6E5A6</accession>
<organism evidence="3">
    <name type="scientific">Clastoptera arizonana</name>
    <name type="common">Arizona spittle bug</name>
    <dbReference type="NCBI Taxonomy" id="38151"/>
    <lineage>
        <taxon>Eukaryota</taxon>
        <taxon>Metazoa</taxon>
        <taxon>Ecdysozoa</taxon>
        <taxon>Arthropoda</taxon>
        <taxon>Hexapoda</taxon>
        <taxon>Insecta</taxon>
        <taxon>Pterygota</taxon>
        <taxon>Neoptera</taxon>
        <taxon>Paraneoptera</taxon>
        <taxon>Hemiptera</taxon>
        <taxon>Auchenorrhyncha</taxon>
        <taxon>Cercopoidea</taxon>
        <taxon>Clastopteridae</taxon>
        <taxon>Clastoptera</taxon>
    </lineage>
</organism>
<reference evidence="3" key="1">
    <citation type="submission" date="2015-12" db="EMBL/GenBank/DDBJ databases">
        <title>De novo transcriptome assembly of four potential Pierce s Disease insect vectors from Arizona vineyards.</title>
        <authorList>
            <person name="Tassone E.E."/>
        </authorList>
    </citation>
    <scope>NUCLEOTIDE SEQUENCE</scope>
</reference>
<feature type="compositionally biased region" description="Basic residues" evidence="1">
    <location>
        <begin position="51"/>
        <end position="62"/>
    </location>
</feature>
<dbReference type="GO" id="GO:0032543">
    <property type="term" value="P:mitochondrial translation"/>
    <property type="evidence" value="ECO:0007669"/>
    <property type="project" value="InterPro"/>
</dbReference>
<dbReference type="GO" id="GO:0005763">
    <property type="term" value="C:mitochondrial small ribosomal subunit"/>
    <property type="evidence" value="ECO:0007669"/>
    <property type="project" value="TreeGrafter"/>
</dbReference>
<protein>
    <recommendedName>
        <fullName evidence="2">Small ribosomal subunit protein mS35 mitochondrial conserved domain-containing protein</fullName>
    </recommendedName>
</protein>
<sequence>MMVTRLPNNLKKIHSLVAKFSSHNSNLLKSETEVTNLRHSDEFRVLNLKKNQSRSKVQKKQAWKPASLPPRSLKMSTDQDWTNVWPGPRTFHPATVPLPVRQGYNKLGASPSKYGNAELMKIPNFLHLTPPAILKHCKALERFCTPWPLNLEDDAKCEENFPLETITSDYCHSSPVIRDPLARIVTIRLKLSSLQLNRHARDKFLRLVGDRYDDQTDLFTLVTDRCPLRQQNYDYAMYLLTALYHESWNIEHWESEKTLEDMEYYDWESNQSYKNVLKLLNGWVPNLEINNLPKTIKEIVDEYKDAIQILFNKGEDDDYLNNYKKSSVKLLLGT</sequence>
<gene>
    <name evidence="3" type="ORF">g.4848</name>
</gene>
<dbReference type="PANTHER" id="PTHR13490">
    <property type="entry name" value="MITOCHONDRIAL 28S RIBOSOMAL PROTEIN S28"/>
    <property type="match status" value="1"/>
</dbReference>
<evidence type="ECO:0000259" key="2">
    <source>
        <dbReference type="Pfam" id="PF10213"/>
    </source>
</evidence>
<dbReference type="Pfam" id="PF10213">
    <property type="entry name" value="MRP-S28"/>
    <property type="match status" value="1"/>
</dbReference>
<dbReference type="GO" id="GO:0003735">
    <property type="term" value="F:structural constituent of ribosome"/>
    <property type="evidence" value="ECO:0007669"/>
    <property type="project" value="InterPro"/>
</dbReference>
<dbReference type="PANTHER" id="PTHR13490:SF0">
    <property type="entry name" value="SMALL RIBOSOMAL SUBUNIT PROTEIN MS35"/>
    <property type="match status" value="1"/>
</dbReference>
<evidence type="ECO:0000313" key="3">
    <source>
        <dbReference type="EMBL" id="JAS33120.1"/>
    </source>
</evidence>
<evidence type="ECO:0000256" key="1">
    <source>
        <dbReference type="SAM" id="MobiDB-lite"/>
    </source>
</evidence>
<feature type="domain" description="Small ribosomal subunit protein mS35 mitochondrial conserved" evidence="2">
    <location>
        <begin position="179"/>
        <end position="249"/>
    </location>
</feature>
<proteinExistence type="predicted"/>
<dbReference type="InterPro" id="IPR039848">
    <property type="entry name" value="Ribosomal_mS35_mt"/>
</dbReference>
<dbReference type="EMBL" id="GEDC01004178">
    <property type="protein sequence ID" value="JAS33120.1"/>
    <property type="molecule type" value="Transcribed_RNA"/>
</dbReference>